<dbReference type="AlphaFoldDB" id="A0AAQ3QUC3"/>
<dbReference type="PROSITE" id="PS50932">
    <property type="entry name" value="HTH_LACI_2"/>
    <property type="match status" value="1"/>
</dbReference>
<name>A0AAQ3QUC3_9BACT</name>
<dbReference type="GO" id="GO:0003700">
    <property type="term" value="F:DNA-binding transcription factor activity"/>
    <property type="evidence" value="ECO:0007669"/>
    <property type="project" value="TreeGrafter"/>
</dbReference>
<organism evidence="6 7">
    <name type="scientific">Rubellicoccus peritrichatus</name>
    <dbReference type="NCBI Taxonomy" id="3080537"/>
    <lineage>
        <taxon>Bacteria</taxon>
        <taxon>Pseudomonadati</taxon>
        <taxon>Verrucomicrobiota</taxon>
        <taxon>Opitutia</taxon>
        <taxon>Puniceicoccales</taxon>
        <taxon>Cerasicoccaceae</taxon>
        <taxon>Rubellicoccus</taxon>
    </lineage>
</organism>
<dbReference type="InterPro" id="IPR000843">
    <property type="entry name" value="HTH_LacI"/>
</dbReference>
<dbReference type="InterPro" id="IPR010982">
    <property type="entry name" value="Lambda_DNA-bd_dom_sf"/>
</dbReference>
<dbReference type="InterPro" id="IPR046335">
    <property type="entry name" value="LacI/GalR-like_sensor"/>
</dbReference>
<feature type="domain" description="HTH lacI-type" evidence="5">
    <location>
        <begin position="7"/>
        <end position="61"/>
    </location>
</feature>
<gene>
    <name evidence="6" type="ORF">RZN69_17020</name>
</gene>
<evidence type="ECO:0000313" key="7">
    <source>
        <dbReference type="Proteomes" id="UP001304300"/>
    </source>
</evidence>
<dbReference type="CDD" id="cd01392">
    <property type="entry name" value="HTH_LacI"/>
    <property type="match status" value="1"/>
</dbReference>
<keyword evidence="7" id="KW-1185">Reference proteome</keyword>
<keyword evidence="4" id="KW-0804">Transcription</keyword>
<keyword evidence="2" id="KW-0805">Transcription regulation</keyword>
<dbReference type="InterPro" id="IPR028082">
    <property type="entry name" value="Peripla_BP_I"/>
</dbReference>
<dbReference type="Gene3D" id="3.40.50.2300">
    <property type="match status" value="2"/>
</dbReference>
<dbReference type="EMBL" id="CP136920">
    <property type="protein sequence ID" value="WOO40323.1"/>
    <property type="molecule type" value="Genomic_DNA"/>
</dbReference>
<evidence type="ECO:0000256" key="1">
    <source>
        <dbReference type="ARBA" id="ARBA00022491"/>
    </source>
</evidence>
<evidence type="ECO:0000256" key="3">
    <source>
        <dbReference type="ARBA" id="ARBA00023125"/>
    </source>
</evidence>
<dbReference type="GO" id="GO:0000976">
    <property type="term" value="F:transcription cis-regulatory region binding"/>
    <property type="evidence" value="ECO:0007669"/>
    <property type="project" value="TreeGrafter"/>
</dbReference>
<sequence>MKSEKRPTLQDLIKKTGFSHGAISRAFNGQKGISDGTRALILKTAREIGYHPNSSARNFKRGYSGRIGIILPNLRNTNYAELYEQLDYVISQAGLSSVLALTHDDMKREMDIILHWSAGETDALILNPIRASENLDLYKKVHSWGYPLFFLYGIPGSDFDGIGFNYRNSLSKALKYLRDVGHRKVAYVGQIPLGAKPRGKYGILLEKLPEFDMEFDEKHSIFDATGDAAGPVALDRWNGMGSRPTAVVAYNDHTAGSLYYEALYRGMKVPEDFSLLGSDDVAEAKLIGLTTIRSDRTKIASEIFSMLQFRMKNPEDPPLQRALHCELVTRDSLGPAPKQ</sequence>
<evidence type="ECO:0000259" key="5">
    <source>
        <dbReference type="PROSITE" id="PS50932"/>
    </source>
</evidence>
<dbReference type="RefSeq" id="WP_317832511.1">
    <property type="nucleotide sequence ID" value="NZ_CP136920.1"/>
</dbReference>
<dbReference type="PANTHER" id="PTHR30146">
    <property type="entry name" value="LACI-RELATED TRANSCRIPTIONAL REPRESSOR"/>
    <property type="match status" value="1"/>
</dbReference>
<accession>A0AAQ3QUC3</accession>
<dbReference type="Proteomes" id="UP001304300">
    <property type="component" value="Chromosome"/>
</dbReference>
<proteinExistence type="predicted"/>
<evidence type="ECO:0000313" key="6">
    <source>
        <dbReference type="EMBL" id="WOO40323.1"/>
    </source>
</evidence>
<protein>
    <submittedName>
        <fullName evidence="6">LacI family DNA-binding transcriptional regulator</fullName>
    </submittedName>
</protein>
<dbReference type="SUPFAM" id="SSF47413">
    <property type="entry name" value="lambda repressor-like DNA-binding domains"/>
    <property type="match status" value="1"/>
</dbReference>
<keyword evidence="1" id="KW-0678">Repressor</keyword>
<evidence type="ECO:0000256" key="4">
    <source>
        <dbReference type="ARBA" id="ARBA00023163"/>
    </source>
</evidence>
<reference evidence="6 7" key="1">
    <citation type="submission" date="2023-10" db="EMBL/GenBank/DDBJ databases">
        <title>Rubellicoccus peritrichatus gen. nov., sp. nov., isolated from an algae of coral reef tank.</title>
        <authorList>
            <person name="Luo J."/>
        </authorList>
    </citation>
    <scope>NUCLEOTIDE SEQUENCE [LARGE SCALE GENOMIC DNA]</scope>
    <source>
        <strain evidence="6 7">CR14</strain>
    </source>
</reference>
<dbReference type="KEGG" id="puo:RZN69_17020"/>
<keyword evidence="3 6" id="KW-0238">DNA-binding</keyword>
<dbReference type="Pfam" id="PF13377">
    <property type="entry name" value="Peripla_BP_3"/>
    <property type="match status" value="1"/>
</dbReference>
<dbReference type="SMART" id="SM00354">
    <property type="entry name" value="HTH_LACI"/>
    <property type="match status" value="1"/>
</dbReference>
<dbReference type="Gene3D" id="1.10.260.40">
    <property type="entry name" value="lambda repressor-like DNA-binding domains"/>
    <property type="match status" value="1"/>
</dbReference>
<dbReference type="PANTHER" id="PTHR30146:SF148">
    <property type="entry name" value="HTH-TYPE TRANSCRIPTIONAL REPRESSOR PURR-RELATED"/>
    <property type="match status" value="1"/>
</dbReference>
<evidence type="ECO:0000256" key="2">
    <source>
        <dbReference type="ARBA" id="ARBA00023015"/>
    </source>
</evidence>
<dbReference type="SUPFAM" id="SSF53822">
    <property type="entry name" value="Periplasmic binding protein-like I"/>
    <property type="match status" value="1"/>
</dbReference>